<organism evidence="2 3">
    <name type="scientific">Hydnomerulius pinastri MD-312</name>
    <dbReference type="NCBI Taxonomy" id="994086"/>
    <lineage>
        <taxon>Eukaryota</taxon>
        <taxon>Fungi</taxon>
        <taxon>Dikarya</taxon>
        <taxon>Basidiomycota</taxon>
        <taxon>Agaricomycotina</taxon>
        <taxon>Agaricomycetes</taxon>
        <taxon>Agaricomycetidae</taxon>
        <taxon>Boletales</taxon>
        <taxon>Boletales incertae sedis</taxon>
        <taxon>Leucogyrophana</taxon>
    </lineage>
</organism>
<accession>A0A0C9VYU6</accession>
<proteinExistence type="predicted"/>
<feature type="compositionally biased region" description="Pro residues" evidence="1">
    <location>
        <begin position="47"/>
        <end position="69"/>
    </location>
</feature>
<evidence type="ECO:0000256" key="1">
    <source>
        <dbReference type="SAM" id="MobiDB-lite"/>
    </source>
</evidence>
<dbReference type="Proteomes" id="UP000053820">
    <property type="component" value="Unassembled WGS sequence"/>
</dbReference>
<feature type="region of interest" description="Disordered" evidence="1">
    <location>
        <begin position="134"/>
        <end position="165"/>
    </location>
</feature>
<dbReference type="AlphaFoldDB" id="A0A0C9VYU6"/>
<sequence>MDASRRKTTRLNEDVPQHQPPQCRPASADDEVLPPAPADNEQQQQAPHPPSPHSPATPRVPPQAPPCTPSPHGRPEEFHTPPTAPQPSAPPALPRRSQRDRRVPTCKGNVYGDNRHPVQQFQDMENSRHWRAIVGDPGHLGRHTGSIPGPSSAPAPPAAAPAPTSDFELEDNITQLCQEGGVHLIDYLVAMAVEDGPSSAKQPREWLYKDIKQMPAETQE</sequence>
<feature type="region of interest" description="Disordered" evidence="1">
    <location>
        <begin position="1"/>
        <end position="118"/>
    </location>
</feature>
<feature type="compositionally biased region" description="Pro residues" evidence="1">
    <location>
        <begin position="82"/>
        <end position="93"/>
    </location>
</feature>
<dbReference type="HOGENOM" id="CLU_1256181_0_0_1"/>
<keyword evidence="3" id="KW-1185">Reference proteome</keyword>
<feature type="compositionally biased region" description="Pro residues" evidence="1">
    <location>
        <begin position="151"/>
        <end position="160"/>
    </location>
</feature>
<dbReference type="EMBL" id="KN839926">
    <property type="protein sequence ID" value="KIJ58568.1"/>
    <property type="molecule type" value="Genomic_DNA"/>
</dbReference>
<protein>
    <submittedName>
        <fullName evidence="2">Uncharacterized protein</fullName>
    </submittedName>
</protein>
<evidence type="ECO:0000313" key="2">
    <source>
        <dbReference type="EMBL" id="KIJ58568.1"/>
    </source>
</evidence>
<evidence type="ECO:0000313" key="3">
    <source>
        <dbReference type="Proteomes" id="UP000053820"/>
    </source>
</evidence>
<gene>
    <name evidence="2" type="ORF">HYDPIDRAFT_34042</name>
</gene>
<dbReference type="OrthoDB" id="2756770at2759"/>
<reference evidence="2 3" key="1">
    <citation type="submission" date="2014-04" db="EMBL/GenBank/DDBJ databases">
        <title>Evolutionary Origins and Diversification of the Mycorrhizal Mutualists.</title>
        <authorList>
            <consortium name="DOE Joint Genome Institute"/>
            <consortium name="Mycorrhizal Genomics Consortium"/>
            <person name="Kohler A."/>
            <person name="Kuo A."/>
            <person name="Nagy L.G."/>
            <person name="Floudas D."/>
            <person name="Copeland A."/>
            <person name="Barry K.W."/>
            <person name="Cichocki N."/>
            <person name="Veneault-Fourrey C."/>
            <person name="LaButti K."/>
            <person name="Lindquist E.A."/>
            <person name="Lipzen A."/>
            <person name="Lundell T."/>
            <person name="Morin E."/>
            <person name="Murat C."/>
            <person name="Riley R."/>
            <person name="Ohm R."/>
            <person name="Sun H."/>
            <person name="Tunlid A."/>
            <person name="Henrissat B."/>
            <person name="Grigoriev I.V."/>
            <person name="Hibbett D.S."/>
            <person name="Martin F."/>
        </authorList>
    </citation>
    <scope>NUCLEOTIDE SEQUENCE [LARGE SCALE GENOMIC DNA]</scope>
    <source>
        <strain evidence="2 3">MD-312</strain>
    </source>
</reference>
<name>A0A0C9VYU6_9AGAM</name>